<dbReference type="Pfam" id="PF03114">
    <property type="entry name" value="BAR"/>
    <property type="match status" value="1"/>
</dbReference>
<dbReference type="WBParaSite" id="PgR076_g009_t02">
    <property type="protein sequence ID" value="PgR076_g009_t02"/>
    <property type="gene ID" value="PgR076_g009"/>
</dbReference>
<dbReference type="Gene3D" id="1.20.1270.60">
    <property type="entry name" value="Arfaptin homology (AH) domain/BAR domain"/>
    <property type="match status" value="1"/>
</dbReference>
<name>A0A915C0N3_PARUN</name>
<organism evidence="3 4">
    <name type="scientific">Parascaris univalens</name>
    <name type="common">Nematode worm</name>
    <dbReference type="NCBI Taxonomy" id="6257"/>
    <lineage>
        <taxon>Eukaryota</taxon>
        <taxon>Metazoa</taxon>
        <taxon>Ecdysozoa</taxon>
        <taxon>Nematoda</taxon>
        <taxon>Chromadorea</taxon>
        <taxon>Rhabditida</taxon>
        <taxon>Spirurina</taxon>
        <taxon>Ascaridomorpha</taxon>
        <taxon>Ascaridoidea</taxon>
        <taxon>Ascarididae</taxon>
        <taxon>Parascaris</taxon>
    </lineage>
</organism>
<dbReference type="InterPro" id="IPR004148">
    <property type="entry name" value="BAR_dom"/>
</dbReference>
<dbReference type="GO" id="GO:0005737">
    <property type="term" value="C:cytoplasm"/>
    <property type="evidence" value="ECO:0007669"/>
    <property type="project" value="InterPro"/>
</dbReference>
<feature type="region of interest" description="Disordered" evidence="1">
    <location>
        <begin position="142"/>
        <end position="163"/>
    </location>
</feature>
<reference evidence="4" key="1">
    <citation type="submission" date="2022-11" db="UniProtKB">
        <authorList>
            <consortium name="WormBaseParasite"/>
        </authorList>
    </citation>
    <scope>IDENTIFICATION</scope>
</reference>
<dbReference type="AlphaFoldDB" id="A0A915C0N3"/>
<feature type="domain" description="BAR" evidence="2">
    <location>
        <begin position="33"/>
        <end position="209"/>
    </location>
</feature>
<dbReference type="InterPro" id="IPR027267">
    <property type="entry name" value="AH/BAR_dom_sf"/>
</dbReference>
<evidence type="ECO:0000256" key="1">
    <source>
        <dbReference type="SAM" id="MobiDB-lite"/>
    </source>
</evidence>
<evidence type="ECO:0000313" key="3">
    <source>
        <dbReference type="Proteomes" id="UP000887569"/>
    </source>
</evidence>
<proteinExistence type="predicted"/>
<sequence>MMFRRLKQNLMVRAGRASQTSFPPEVDKGIVFCEHSKKDMNNISKSVEAMLSCFKTHGLSPHETIGEQCSQIGSKAVTSSIGGAMKEVHSTYTELGRIERKSYDESSSQFIDGFAKDWMRNGVGKQLDDISELKKRRLEKDACATSANNHPDDQERANRSAAADQEYNSQLAVVQEDLRQLSAHYEKTAREVKSLMKMLADHYDKAYNTTHTGAAKVVKV</sequence>
<evidence type="ECO:0000259" key="2">
    <source>
        <dbReference type="Pfam" id="PF03114"/>
    </source>
</evidence>
<dbReference type="Proteomes" id="UP000887569">
    <property type="component" value="Unplaced"/>
</dbReference>
<dbReference type="SUPFAM" id="SSF103657">
    <property type="entry name" value="BAR/IMD domain-like"/>
    <property type="match status" value="1"/>
</dbReference>
<protein>
    <submittedName>
        <fullName evidence="4">BAR domain-containing protein</fullName>
    </submittedName>
</protein>
<evidence type="ECO:0000313" key="4">
    <source>
        <dbReference type="WBParaSite" id="PgR076_g009_t02"/>
    </source>
</evidence>
<accession>A0A915C0N3</accession>
<keyword evidence="3" id="KW-1185">Reference proteome</keyword>